<evidence type="ECO:0000256" key="7">
    <source>
        <dbReference type="ARBA" id="ARBA00022763"/>
    </source>
</evidence>
<dbReference type="PANTHER" id="PTHR15660:SF1">
    <property type="entry name" value="BRISC AND BRCA1-A COMPLEX MEMBER 1"/>
    <property type="match status" value="1"/>
</dbReference>
<dbReference type="Proteomes" id="UP001347796">
    <property type="component" value="Unassembled WGS sequence"/>
</dbReference>
<feature type="region of interest" description="Disordered" evidence="16">
    <location>
        <begin position="1"/>
        <end position="43"/>
    </location>
</feature>
<evidence type="ECO:0000256" key="1">
    <source>
        <dbReference type="ARBA" id="ARBA00004123"/>
    </source>
</evidence>
<evidence type="ECO:0000256" key="14">
    <source>
        <dbReference type="ARBA" id="ARBA00030984"/>
    </source>
</evidence>
<sequence>MEDSEQSSDHFEQTPEPDDCQQTEDGNDDTVDVIPQSNEEERVSSVNTINDVESVKISTDSSYMPAELNEEDEKQAGLGLPKVNCVEKIIICLDLNFEMEKDTFKSRAGDKFTQLQVVQKALRLYINSKSKINCEHEFALVVLDSTAEWVSDFTNNPREIIALLEDLRCSASRETETFDMSLLFDAIDEKVTLPTVEDPILPPPYVVRILFLYGRSNCLIESTNYESQKTLESSPYVFFDSLYIHEPLSEENKCEEIFNRLCKLDHRGFSYIFEVSKNPTKLYVYMAQLLAHPLQRDTQQSAAYKIRPLTPVAQIVPDLLP</sequence>
<keyword evidence="11" id="KW-0234">DNA repair</keyword>
<comment type="caution">
    <text evidence="17">The sequence shown here is derived from an EMBL/GenBank/DDBJ whole genome shotgun (WGS) entry which is preliminary data.</text>
</comment>
<name>A0AAN8K8Q5_PATCE</name>
<feature type="compositionally biased region" description="Acidic residues" evidence="16">
    <location>
        <begin position="15"/>
        <end position="31"/>
    </location>
</feature>
<comment type="subcellular location">
    <subcellularLocation>
        <location evidence="2">Cytoplasm</location>
    </subcellularLocation>
    <subcellularLocation>
        <location evidence="1">Nucleus</location>
    </subcellularLocation>
</comment>
<evidence type="ECO:0000256" key="4">
    <source>
        <dbReference type="ARBA" id="ARBA00019437"/>
    </source>
</evidence>
<evidence type="ECO:0000256" key="3">
    <source>
        <dbReference type="ARBA" id="ARBA00010809"/>
    </source>
</evidence>
<dbReference type="GO" id="GO:0051301">
    <property type="term" value="P:cell division"/>
    <property type="evidence" value="ECO:0007669"/>
    <property type="project" value="UniProtKB-KW"/>
</dbReference>
<keyword evidence="13" id="KW-0131">Cell cycle</keyword>
<dbReference type="GO" id="GO:0006302">
    <property type="term" value="P:double-strand break repair"/>
    <property type="evidence" value="ECO:0007669"/>
    <property type="project" value="TreeGrafter"/>
</dbReference>
<keyword evidence="5" id="KW-0963">Cytoplasm</keyword>
<gene>
    <name evidence="17" type="ORF">SNE40_004409</name>
</gene>
<dbReference type="GO" id="GO:0005737">
    <property type="term" value="C:cytoplasm"/>
    <property type="evidence" value="ECO:0007669"/>
    <property type="project" value="UniProtKB-SubCell"/>
</dbReference>
<dbReference type="SUPFAM" id="SSF53300">
    <property type="entry name" value="vWA-like"/>
    <property type="match status" value="1"/>
</dbReference>
<reference evidence="17 18" key="1">
    <citation type="submission" date="2024-01" db="EMBL/GenBank/DDBJ databases">
        <title>The genome of the rayed Mediterranean limpet Patella caerulea (Linnaeus, 1758).</title>
        <authorList>
            <person name="Anh-Thu Weber A."/>
            <person name="Halstead-Nussloch G."/>
        </authorList>
    </citation>
    <scope>NUCLEOTIDE SEQUENCE [LARGE SCALE GENOMIC DNA]</scope>
    <source>
        <strain evidence="17">AATW-2023a</strain>
        <tissue evidence="17">Whole specimen</tissue>
    </source>
</reference>
<evidence type="ECO:0000256" key="13">
    <source>
        <dbReference type="ARBA" id="ARBA00023306"/>
    </source>
</evidence>
<protein>
    <recommendedName>
        <fullName evidence="4">BRISC and BRCA1-A complex member 1</fullName>
    </recommendedName>
    <alternativeName>
        <fullName evidence="14">Mediator of RAP80 interactions and targeting subunit of 40 kDa</fullName>
    </alternativeName>
    <alternativeName>
        <fullName evidence="15">New component of the BRCA1-A complex</fullName>
    </alternativeName>
</protein>
<dbReference type="PANTHER" id="PTHR15660">
    <property type="entry name" value="BRISC AND BRCA1-A COMPLEX MEMBER 1"/>
    <property type="match status" value="1"/>
</dbReference>
<evidence type="ECO:0000256" key="2">
    <source>
        <dbReference type="ARBA" id="ARBA00004496"/>
    </source>
</evidence>
<dbReference type="GO" id="GO:0045739">
    <property type="term" value="P:positive regulation of DNA repair"/>
    <property type="evidence" value="ECO:0007669"/>
    <property type="project" value="InterPro"/>
</dbReference>
<keyword evidence="12" id="KW-0539">Nucleus</keyword>
<evidence type="ECO:0000256" key="10">
    <source>
        <dbReference type="ARBA" id="ARBA00022853"/>
    </source>
</evidence>
<dbReference type="GO" id="GO:0070552">
    <property type="term" value="C:BRISC complex"/>
    <property type="evidence" value="ECO:0007669"/>
    <property type="project" value="InterPro"/>
</dbReference>
<evidence type="ECO:0000256" key="8">
    <source>
        <dbReference type="ARBA" id="ARBA00022776"/>
    </source>
</evidence>
<dbReference type="GO" id="GO:0007095">
    <property type="term" value="P:mitotic G2 DNA damage checkpoint signaling"/>
    <property type="evidence" value="ECO:0007669"/>
    <property type="project" value="TreeGrafter"/>
</dbReference>
<dbReference type="InterPro" id="IPR026126">
    <property type="entry name" value="BABAM1"/>
</dbReference>
<evidence type="ECO:0000313" key="17">
    <source>
        <dbReference type="EMBL" id="KAK6188166.1"/>
    </source>
</evidence>
<dbReference type="GO" id="GO:0006325">
    <property type="term" value="P:chromatin organization"/>
    <property type="evidence" value="ECO:0007669"/>
    <property type="project" value="UniProtKB-KW"/>
</dbReference>
<evidence type="ECO:0000256" key="5">
    <source>
        <dbReference type="ARBA" id="ARBA00022490"/>
    </source>
</evidence>
<comment type="similarity">
    <text evidence="3">Belongs to the BABAM1 family.</text>
</comment>
<evidence type="ECO:0000256" key="15">
    <source>
        <dbReference type="ARBA" id="ARBA00031038"/>
    </source>
</evidence>
<evidence type="ECO:0000256" key="16">
    <source>
        <dbReference type="SAM" id="MobiDB-lite"/>
    </source>
</evidence>
<dbReference type="GO" id="GO:0070531">
    <property type="term" value="C:BRCA1-A complex"/>
    <property type="evidence" value="ECO:0007669"/>
    <property type="project" value="InterPro"/>
</dbReference>
<accession>A0AAN8K8Q5</accession>
<organism evidence="17 18">
    <name type="scientific">Patella caerulea</name>
    <name type="common">Rayed Mediterranean limpet</name>
    <dbReference type="NCBI Taxonomy" id="87958"/>
    <lineage>
        <taxon>Eukaryota</taxon>
        <taxon>Metazoa</taxon>
        <taxon>Spiralia</taxon>
        <taxon>Lophotrochozoa</taxon>
        <taxon>Mollusca</taxon>
        <taxon>Gastropoda</taxon>
        <taxon>Patellogastropoda</taxon>
        <taxon>Patelloidea</taxon>
        <taxon>Patellidae</taxon>
        <taxon>Patella</taxon>
    </lineage>
</organism>
<keyword evidence="8" id="KW-0498">Mitosis</keyword>
<dbReference type="GO" id="GO:0016604">
    <property type="term" value="C:nuclear body"/>
    <property type="evidence" value="ECO:0007669"/>
    <property type="project" value="TreeGrafter"/>
</dbReference>
<keyword evidence="10" id="KW-0156">Chromatin regulator</keyword>
<keyword evidence="6" id="KW-0132">Cell division</keyword>
<keyword evidence="7" id="KW-0227">DNA damage</keyword>
<evidence type="ECO:0000256" key="6">
    <source>
        <dbReference type="ARBA" id="ARBA00022618"/>
    </source>
</evidence>
<dbReference type="CDD" id="cd21502">
    <property type="entry name" value="vWA_BABAM1"/>
    <property type="match status" value="1"/>
</dbReference>
<dbReference type="AlphaFoldDB" id="A0AAN8K8Q5"/>
<evidence type="ECO:0000256" key="9">
    <source>
        <dbReference type="ARBA" id="ARBA00022786"/>
    </source>
</evidence>
<proteinExistence type="inferred from homology"/>
<evidence type="ECO:0000256" key="12">
    <source>
        <dbReference type="ARBA" id="ARBA00023242"/>
    </source>
</evidence>
<dbReference type="Gene3D" id="3.40.50.410">
    <property type="entry name" value="von Willebrand factor, type A domain"/>
    <property type="match status" value="1"/>
</dbReference>
<keyword evidence="9" id="KW-0833">Ubl conjugation pathway</keyword>
<evidence type="ECO:0000256" key="11">
    <source>
        <dbReference type="ARBA" id="ARBA00023204"/>
    </source>
</evidence>
<dbReference type="EMBL" id="JAZGQO010000003">
    <property type="protein sequence ID" value="KAK6188166.1"/>
    <property type="molecule type" value="Genomic_DNA"/>
</dbReference>
<dbReference type="InterPro" id="IPR036465">
    <property type="entry name" value="vWFA_dom_sf"/>
</dbReference>
<evidence type="ECO:0000313" key="18">
    <source>
        <dbReference type="Proteomes" id="UP001347796"/>
    </source>
</evidence>
<keyword evidence="18" id="KW-1185">Reference proteome</keyword>